<evidence type="ECO:0000256" key="3">
    <source>
        <dbReference type="ARBA" id="ARBA00023015"/>
    </source>
</evidence>
<evidence type="ECO:0000256" key="6">
    <source>
        <dbReference type="ARBA" id="ARBA00031853"/>
    </source>
</evidence>
<evidence type="ECO:0000256" key="2">
    <source>
        <dbReference type="ARBA" id="ARBA00022689"/>
    </source>
</evidence>
<organism evidence="8 9">
    <name type="scientific">Deefgea chitinilytica</name>
    <dbReference type="NCBI Taxonomy" id="570276"/>
    <lineage>
        <taxon>Bacteria</taxon>
        <taxon>Pseudomonadati</taxon>
        <taxon>Pseudomonadota</taxon>
        <taxon>Betaproteobacteria</taxon>
        <taxon>Neisseriales</taxon>
        <taxon>Chitinibacteraceae</taxon>
        <taxon>Deefgea</taxon>
    </lineage>
</organism>
<evidence type="ECO:0000256" key="1">
    <source>
        <dbReference type="ARBA" id="ARBA00022491"/>
    </source>
</evidence>
<keyword evidence="1" id="KW-0678">Repressor</keyword>
<evidence type="ECO:0000256" key="4">
    <source>
        <dbReference type="ARBA" id="ARBA00023125"/>
    </source>
</evidence>
<dbReference type="EMBL" id="WOFE01000001">
    <property type="protein sequence ID" value="MBM5570717.1"/>
    <property type="molecule type" value="Genomic_DNA"/>
</dbReference>
<comment type="caution">
    <text evidence="8">The sequence shown here is derived from an EMBL/GenBank/DDBJ whole genome shotgun (WGS) entry which is preliminary data.</text>
</comment>
<gene>
    <name evidence="8" type="ORF">GM173_03880</name>
</gene>
<sequence length="139" mass="15733">MRSSSLFEQSCNSSSAVLLRYAGLAQIRRLRDNKTPLIATCHTMKHPCDQHTLELPEMPTPKKRGRPAINGRAMSAAERKRRSRALQVGRATRDHNQRLPKALSVEIDASLHQKLKRYCEAHGKTQIEALEQLIQTLPD</sequence>
<evidence type="ECO:0000313" key="9">
    <source>
        <dbReference type="Proteomes" id="UP001195660"/>
    </source>
</evidence>
<evidence type="ECO:0000313" key="8">
    <source>
        <dbReference type="EMBL" id="MBM5570717.1"/>
    </source>
</evidence>
<accession>A0ABS2C9I5</accession>
<dbReference type="InterPro" id="IPR019661">
    <property type="entry name" value="RepA2"/>
</dbReference>
<keyword evidence="5" id="KW-0804">Transcription</keyword>
<protein>
    <recommendedName>
        <fullName evidence="6">Protein CopB</fullName>
    </recommendedName>
</protein>
<evidence type="ECO:0000256" key="5">
    <source>
        <dbReference type="ARBA" id="ARBA00023163"/>
    </source>
</evidence>
<reference evidence="8 9" key="1">
    <citation type="submission" date="2019-11" db="EMBL/GenBank/DDBJ databases">
        <title>Novel Deefgea species.</title>
        <authorList>
            <person name="Han J.-H."/>
        </authorList>
    </citation>
    <scope>NUCLEOTIDE SEQUENCE [LARGE SCALE GENOMIC DNA]</scope>
    <source>
        <strain evidence="8 9">LMG 24817</strain>
    </source>
</reference>
<dbReference type="InterPro" id="IPR013321">
    <property type="entry name" value="Arc_rbn_hlx_hlx"/>
</dbReference>
<proteinExistence type="predicted"/>
<feature type="region of interest" description="Disordered" evidence="7">
    <location>
        <begin position="51"/>
        <end position="99"/>
    </location>
</feature>
<keyword evidence="3" id="KW-0805">Transcription regulation</keyword>
<dbReference type="SUPFAM" id="SSF47598">
    <property type="entry name" value="Ribbon-helix-helix"/>
    <property type="match status" value="1"/>
</dbReference>
<dbReference type="InterPro" id="IPR010985">
    <property type="entry name" value="Ribbon_hlx_hlx"/>
</dbReference>
<name>A0ABS2C9I5_9NEIS</name>
<keyword evidence="9" id="KW-1185">Reference proteome</keyword>
<evidence type="ECO:0000256" key="7">
    <source>
        <dbReference type="SAM" id="MobiDB-lite"/>
    </source>
</evidence>
<keyword evidence="2" id="KW-0615">Plasmid copy control</keyword>
<keyword evidence="4" id="KW-0238">DNA-binding</keyword>
<dbReference type="Gene3D" id="1.10.1220.10">
    <property type="entry name" value="Met repressor-like"/>
    <property type="match status" value="1"/>
</dbReference>
<dbReference type="Proteomes" id="UP001195660">
    <property type="component" value="Unassembled WGS sequence"/>
</dbReference>
<dbReference type="Pfam" id="PF10723">
    <property type="entry name" value="RepB-RCR_reg"/>
    <property type="match status" value="1"/>
</dbReference>